<evidence type="ECO:0000313" key="2">
    <source>
        <dbReference type="EMBL" id="WWM70023.1"/>
    </source>
</evidence>
<reference evidence="2 3" key="1">
    <citation type="submission" date="2024-02" db="EMBL/GenBank/DDBJ databases">
        <title>Full genome sequence of Sphingomonas kaistensis.</title>
        <authorList>
            <person name="Poletto B.L."/>
            <person name="Silva G."/>
            <person name="Galante D."/>
            <person name="Campos K.R."/>
            <person name="Santos M.B.N."/>
            <person name="Sacchi C.T."/>
        </authorList>
    </citation>
    <scope>NUCLEOTIDE SEQUENCE [LARGE SCALE GENOMIC DNA]</scope>
    <source>
        <strain evidence="2 3">MA4R</strain>
    </source>
</reference>
<dbReference type="CDD" id="cd01301">
    <property type="entry name" value="rDP_like"/>
    <property type="match status" value="1"/>
</dbReference>
<dbReference type="SUPFAM" id="SSF51556">
    <property type="entry name" value="Metallo-dependent hydrolases"/>
    <property type="match status" value="1"/>
</dbReference>
<dbReference type="PROSITE" id="PS51365">
    <property type="entry name" value="RENAL_DIPEPTIDASE_2"/>
    <property type="match status" value="1"/>
</dbReference>
<evidence type="ECO:0000256" key="1">
    <source>
        <dbReference type="SAM" id="SignalP"/>
    </source>
</evidence>
<dbReference type="EMBL" id="CP145607">
    <property type="protein sequence ID" value="WWM70023.1"/>
    <property type="molecule type" value="Genomic_DNA"/>
</dbReference>
<dbReference type="Pfam" id="PF01244">
    <property type="entry name" value="Peptidase_M19"/>
    <property type="match status" value="1"/>
</dbReference>
<organism evidence="2 3">
    <name type="scientific">Sphingomonas kaistensis</name>
    <dbReference type="NCBI Taxonomy" id="298708"/>
    <lineage>
        <taxon>Bacteria</taxon>
        <taxon>Pseudomonadati</taxon>
        <taxon>Pseudomonadota</taxon>
        <taxon>Alphaproteobacteria</taxon>
        <taxon>Sphingomonadales</taxon>
        <taxon>Sphingomonadaceae</taxon>
        <taxon>Sphingomonas</taxon>
    </lineage>
</organism>
<feature type="chain" id="PRO_5045388566" evidence="1">
    <location>
        <begin position="20"/>
        <end position="421"/>
    </location>
</feature>
<proteinExistence type="predicted"/>
<keyword evidence="2" id="KW-0378">Hydrolase</keyword>
<keyword evidence="2" id="KW-0645">Protease</keyword>
<dbReference type="Proteomes" id="UP001382935">
    <property type="component" value="Chromosome"/>
</dbReference>
<dbReference type="GO" id="GO:0016805">
    <property type="term" value="F:dipeptidase activity"/>
    <property type="evidence" value="ECO:0007669"/>
    <property type="project" value="UniProtKB-KW"/>
</dbReference>
<dbReference type="InterPro" id="IPR032466">
    <property type="entry name" value="Metal_Hydrolase"/>
</dbReference>
<name>A0ABZ2G1Z5_9SPHN</name>
<feature type="signal peptide" evidence="1">
    <location>
        <begin position="1"/>
        <end position="19"/>
    </location>
</feature>
<dbReference type="PANTHER" id="PTHR10443:SF12">
    <property type="entry name" value="DIPEPTIDASE"/>
    <property type="match status" value="1"/>
</dbReference>
<dbReference type="RefSeq" id="WP_338502607.1">
    <property type="nucleotide sequence ID" value="NZ_CP145607.1"/>
</dbReference>
<accession>A0ABZ2G1Z5</accession>
<dbReference type="Gene3D" id="3.20.20.140">
    <property type="entry name" value="Metal-dependent hydrolases"/>
    <property type="match status" value="1"/>
</dbReference>
<dbReference type="InterPro" id="IPR008257">
    <property type="entry name" value="Pept_M19"/>
</dbReference>
<protein>
    <submittedName>
        <fullName evidence="2">Dipeptidase</fullName>
        <ecNumber evidence="2">3.4.13.19</ecNumber>
    </submittedName>
</protein>
<dbReference type="EC" id="3.4.13.19" evidence="2"/>
<evidence type="ECO:0000313" key="3">
    <source>
        <dbReference type="Proteomes" id="UP001382935"/>
    </source>
</evidence>
<keyword evidence="3" id="KW-1185">Reference proteome</keyword>
<sequence length="421" mass="45364">MHKLFLLAAASLLPVSAMAQTTPIDPKVSQRIDRILKRTPLIDGHNDLPWALRGDFGSKVEGLASGTDSWKPPLMTDMARLRAGRVGGQFWSVYIDGTTLGDEAIRVTLEQIDTAHRIIDAYPETLRFARSADEMEAAHKAGRIGSMLGIEGGRQIGGSMAALRRFYDLGARYMTLTHNQTTEWADAGTDQPKYDGLSPFGVEVVKEMNRLGMLVDLSHVAPATMRDAIAASKAPVIFSHSSAAGINPHPRNVPDDVLRMMPANGGVVMVTWVPSFLSAAQWKWDGEQAAQEARLKTYNRADAAAVTKGMEAWVAANPRPVVGIKDVADHIDYVARVAGHDHVGIGGDLDGIPRTPVGLEGVEAYPRLFAELIRRGWSDANLAKLAGGNVLRALRGAEATARSMKDVPPSMATLTPAKPAN</sequence>
<dbReference type="PANTHER" id="PTHR10443">
    <property type="entry name" value="MICROSOMAL DIPEPTIDASE"/>
    <property type="match status" value="1"/>
</dbReference>
<keyword evidence="2" id="KW-0224">Dipeptidase</keyword>
<keyword evidence="1" id="KW-0732">Signal</keyword>
<gene>
    <name evidence="2" type="ORF">V6R86_04825</name>
</gene>